<evidence type="ECO:0000256" key="7">
    <source>
        <dbReference type="ARBA" id="ARBA00048744"/>
    </source>
</evidence>
<keyword evidence="16" id="KW-1185">Reference proteome</keyword>
<organism evidence="15 16">
    <name type="scientific">Rehmannia glutinosa</name>
    <name type="common">Chinese foxglove</name>
    <dbReference type="NCBI Taxonomy" id="99300"/>
    <lineage>
        <taxon>Eukaryota</taxon>
        <taxon>Viridiplantae</taxon>
        <taxon>Streptophyta</taxon>
        <taxon>Embryophyta</taxon>
        <taxon>Tracheophyta</taxon>
        <taxon>Spermatophyta</taxon>
        <taxon>Magnoliopsida</taxon>
        <taxon>eudicotyledons</taxon>
        <taxon>Gunneridae</taxon>
        <taxon>Pentapetalae</taxon>
        <taxon>asterids</taxon>
        <taxon>lamiids</taxon>
        <taxon>Lamiales</taxon>
        <taxon>Orobanchaceae</taxon>
        <taxon>Rehmannieae</taxon>
        <taxon>Rehmannia</taxon>
    </lineage>
</organism>
<name>A0ABR0VFG4_REHGL</name>
<dbReference type="EMBL" id="JABTTQ020001199">
    <property type="protein sequence ID" value="KAK6133914.1"/>
    <property type="molecule type" value="Genomic_DNA"/>
</dbReference>
<dbReference type="InterPro" id="IPR058763">
    <property type="entry name" value="RRM_RDR1/2-like"/>
</dbReference>
<evidence type="ECO:0000259" key="12">
    <source>
        <dbReference type="Pfam" id="PF26250"/>
    </source>
</evidence>
<evidence type="ECO:0000256" key="3">
    <source>
        <dbReference type="ARBA" id="ARBA00022679"/>
    </source>
</evidence>
<feature type="domain" description="RDR1/2-like PH-like" evidence="11">
    <location>
        <begin position="103"/>
        <end position="242"/>
    </location>
</feature>
<dbReference type="Pfam" id="PF24823">
    <property type="entry name" value="PH_RDR2"/>
    <property type="match status" value="1"/>
</dbReference>
<evidence type="ECO:0000259" key="13">
    <source>
        <dbReference type="Pfam" id="PF26252"/>
    </source>
</evidence>
<evidence type="ECO:0000256" key="8">
    <source>
        <dbReference type="RuleBase" id="RU363098"/>
    </source>
</evidence>
<keyword evidence="2 8" id="KW-0696">RNA-directed RNA polymerase</keyword>
<sequence length="1061" mass="120769">MGKTIHVSGFPDLVPAERVKRFLEQITGQGTVIALEVKPSKRGPRPYARVQFVNISCAEIIMKLASASARLYFGSSYLRAWDSPIDIIQNPRTFVHEMEQVTLNFGCQTSREKFSVLWKAESVSVKFGTGMKKMHFVLCHNSVEYRLQLSYENIWQIVLYNPHGQTAKLLLIQLFGAPRIYKKLNDSVHSYFRETPDDQWIRTIDFTPSCIGQSSGLCLQLPYGMRLPNFKDSFVFYKESQDPFRLETGVPFAANLALVPIVHPPRGLELPYRILFKVCSLVQTGCLPGPKLDTNFFRLVDPKRFDIRYIEHALEKLYYIKECCYDPVAWLNEQYEKYRTFREQPNSPAISLDDGLVYVHRVQITPTRVYFSGPEVNVSNRVLRHYRDHVDNFLRVSFVDEEWDKMYSTDLSPKVAAGDENKRTKLYERILSTLKEGIIIGNKKFDFLAFSSSQLRDNSLWMFAPTNGLDADSIRRWMGDFRDIRNVAKYAARLGQSFSSSTETLSVGGVRLKKNLDIEAVRNGTKYVFSDGIGKISADFARRVAIKCGFKSATPSAFQIRYGGYKGVVAVDPDSSQREAVAQLDDILVDPLRAQEALDLMSPGENSNILKEMLKCGYKPDGEPFLSMMLQTFRSSKLLDLRVKARIFVPQARQMMGCLDETGILEYGQVFVQFSGAGRGGFYEESNMNYDNVSTDCNYVVEGNVVVAKNPCLHPGDVRVLKAIDVRALHHMVDCVVFPSRGMRQVSLWITDPAPTSRLDHDVTIEKTEKSEANPNSATKHQTEPRNEKPRKFRADGCRPEKFPVTCSRAGAWGSAKKKGMARVGHTHRFGRPVGVAGAREDRWTGVCGSAYECLNKEVEEYFTNYIVNDSLGIIANAHTVFADKETNMALSEPCLELARLFSIAVDFPKTGVPAEIPPHLRVKEYPDFMDKPDKNSYESTRIIGKLFREVKDIAPHTTSIRRKDVEAISAAVRSLRNEVRSWFKKGNESDDPYAKASAWYHVTYHPDFWGSYNVGLKRDHYISFPWCVYDKLIKIKKDNSRRASDMASLEREFSRRLNLR</sequence>
<feature type="domain" description="RDR1/2-like RRM" evidence="12">
    <location>
        <begin position="4"/>
        <end position="82"/>
    </location>
</feature>
<evidence type="ECO:0000256" key="4">
    <source>
        <dbReference type="ARBA" id="ARBA00022695"/>
    </source>
</evidence>
<protein>
    <recommendedName>
        <fullName evidence="8">RNA-dependent RNA polymerase</fullName>
        <ecNumber evidence="8">2.7.7.48</ecNumber>
    </recommendedName>
</protein>
<evidence type="ECO:0000259" key="10">
    <source>
        <dbReference type="Pfam" id="PF05183"/>
    </source>
</evidence>
<evidence type="ECO:0000259" key="14">
    <source>
        <dbReference type="Pfam" id="PF26253"/>
    </source>
</evidence>
<comment type="caution">
    <text evidence="15">The sequence shown here is derived from an EMBL/GenBank/DDBJ whole genome shotgun (WGS) entry which is preliminary data.</text>
</comment>
<dbReference type="Proteomes" id="UP001318860">
    <property type="component" value="Unassembled WGS sequence"/>
</dbReference>
<dbReference type="EC" id="2.7.7.48" evidence="8"/>
<dbReference type="InterPro" id="IPR007855">
    <property type="entry name" value="RDRP"/>
</dbReference>
<keyword evidence="5 8" id="KW-0694">RNA-binding</keyword>
<evidence type="ECO:0000256" key="6">
    <source>
        <dbReference type="ARBA" id="ARBA00023158"/>
    </source>
</evidence>
<evidence type="ECO:0000313" key="15">
    <source>
        <dbReference type="EMBL" id="KAK6133914.1"/>
    </source>
</evidence>
<dbReference type="Pfam" id="PF26253">
    <property type="entry name" value="RdRP_head"/>
    <property type="match status" value="1"/>
</dbReference>
<feature type="domain" description="RDRP C-terminal head" evidence="14">
    <location>
        <begin position="960"/>
        <end position="1050"/>
    </location>
</feature>
<feature type="compositionally biased region" description="Basic and acidic residues" evidence="9">
    <location>
        <begin position="781"/>
        <end position="795"/>
    </location>
</feature>
<evidence type="ECO:0000313" key="16">
    <source>
        <dbReference type="Proteomes" id="UP001318860"/>
    </source>
</evidence>
<dbReference type="InterPro" id="IPR058751">
    <property type="entry name" value="RDRP_helical"/>
</dbReference>
<dbReference type="Pfam" id="PF26250">
    <property type="entry name" value="RRM_RdRP1_2"/>
    <property type="match status" value="1"/>
</dbReference>
<keyword evidence="4 8" id="KW-0548">Nucleotidyltransferase</keyword>
<dbReference type="Pfam" id="PF05183">
    <property type="entry name" value="RdRP"/>
    <property type="match status" value="2"/>
</dbReference>
<gene>
    <name evidence="15" type="ORF">DH2020_032343</name>
</gene>
<feature type="region of interest" description="Disordered" evidence="9">
    <location>
        <begin position="765"/>
        <end position="795"/>
    </location>
</feature>
<comment type="catalytic activity">
    <reaction evidence="7 8">
        <text>RNA(n) + a ribonucleoside 5'-triphosphate = RNA(n+1) + diphosphate</text>
        <dbReference type="Rhea" id="RHEA:21248"/>
        <dbReference type="Rhea" id="RHEA-COMP:14527"/>
        <dbReference type="Rhea" id="RHEA-COMP:17342"/>
        <dbReference type="ChEBI" id="CHEBI:33019"/>
        <dbReference type="ChEBI" id="CHEBI:61557"/>
        <dbReference type="ChEBI" id="CHEBI:140395"/>
        <dbReference type="EC" id="2.7.7.48"/>
    </reaction>
</comment>
<accession>A0ABR0VFG4</accession>
<reference evidence="15 16" key="1">
    <citation type="journal article" date="2021" name="Comput. Struct. Biotechnol. J.">
        <title>De novo genome assembly of the potent medicinal plant Rehmannia glutinosa using nanopore technology.</title>
        <authorList>
            <person name="Ma L."/>
            <person name="Dong C."/>
            <person name="Song C."/>
            <person name="Wang X."/>
            <person name="Zheng X."/>
            <person name="Niu Y."/>
            <person name="Chen S."/>
            <person name="Feng W."/>
        </authorList>
    </citation>
    <scope>NUCLEOTIDE SEQUENCE [LARGE SCALE GENOMIC DNA]</scope>
    <source>
        <strain evidence="15">DH-2019</strain>
    </source>
</reference>
<evidence type="ECO:0000256" key="1">
    <source>
        <dbReference type="ARBA" id="ARBA00005762"/>
    </source>
</evidence>
<dbReference type="PANTHER" id="PTHR23079:SF1">
    <property type="entry name" value="RNA-DEPENDENT RNA POLYMERASE 1"/>
    <property type="match status" value="1"/>
</dbReference>
<feature type="domain" description="RDRP helical" evidence="13">
    <location>
        <begin position="260"/>
        <end position="337"/>
    </location>
</feature>
<evidence type="ECO:0000256" key="5">
    <source>
        <dbReference type="ARBA" id="ARBA00022884"/>
    </source>
</evidence>
<dbReference type="PANTHER" id="PTHR23079">
    <property type="entry name" value="RNA-DEPENDENT RNA POLYMERASE"/>
    <property type="match status" value="1"/>
</dbReference>
<evidence type="ECO:0000259" key="11">
    <source>
        <dbReference type="Pfam" id="PF24823"/>
    </source>
</evidence>
<dbReference type="InterPro" id="IPR057596">
    <property type="entry name" value="RDRP_core"/>
</dbReference>
<keyword evidence="6 8" id="KW-0943">RNA-mediated gene silencing</keyword>
<dbReference type="InterPro" id="IPR057590">
    <property type="entry name" value="PH_RDR1/2-like"/>
</dbReference>
<evidence type="ECO:0000256" key="9">
    <source>
        <dbReference type="SAM" id="MobiDB-lite"/>
    </source>
</evidence>
<feature type="domain" description="RDRP core" evidence="10">
    <location>
        <begin position="576"/>
        <end position="951"/>
    </location>
</feature>
<dbReference type="Pfam" id="PF26252">
    <property type="entry name" value="RdRP_helical"/>
    <property type="match status" value="1"/>
</dbReference>
<keyword evidence="3 8" id="KW-0808">Transferase</keyword>
<feature type="domain" description="RDRP core" evidence="10">
    <location>
        <begin position="364"/>
        <end position="575"/>
    </location>
</feature>
<dbReference type="InterPro" id="IPR058752">
    <property type="entry name" value="RDRP_C_head"/>
</dbReference>
<comment type="similarity">
    <text evidence="1 8">Belongs to the RdRP family.</text>
</comment>
<evidence type="ECO:0000256" key="2">
    <source>
        <dbReference type="ARBA" id="ARBA00022484"/>
    </source>
</evidence>
<proteinExistence type="inferred from homology"/>
<comment type="function">
    <text evidence="8">Probably involved in the RNA silencing pathway and required for the generation of small interfering RNAs (siRNAs).</text>
</comment>